<feature type="region of interest" description="Disordered" evidence="1">
    <location>
        <begin position="165"/>
        <end position="189"/>
    </location>
</feature>
<proteinExistence type="predicted"/>
<name>A0A165RLC7_9APHY</name>
<organism evidence="2 3">
    <name type="scientific">Daedalea quercina L-15889</name>
    <dbReference type="NCBI Taxonomy" id="1314783"/>
    <lineage>
        <taxon>Eukaryota</taxon>
        <taxon>Fungi</taxon>
        <taxon>Dikarya</taxon>
        <taxon>Basidiomycota</taxon>
        <taxon>Agaricomycotina</taxon>
        <taxon>Agaricomycetes</taxon>
        <taxon>Polyporales</taxon>
        <taxon>Fomitopsis</taxon>
    </lineage>
</organism>
<keyword evidence="3" id="KW-1185">Reference proteome</keyword>
<dbReference type="AlphaFoldDB" id="A0A165RLC7"/>
<reference evidence="2 3" key="1">
    <citation type="journal article" date="2016" name="Mol. Biol. Evol.">
        <title>Comparative Genomics of Early-Diverging Mushroom-Forming Fungi Provides Insights into the Origins of Lignocellulose Decay Capabilities.</title>
        <authorList>
            <person name="Nagy L.G."/>
            <person name="Riley R."/>
            <person name="Tritt A."/>
            <person name="Adam C."/>
            <person name="Daum C."/>
            <person name="Floudas D."/>
            <person name="Sun H."/>
            <person name="Yadav J.S."/>
            <person name="Pangilinan J."/>
            <person name="Larsson K.H."/>
            <person name="Matsuura K."/>
            <person name="Barry K."/>
            <person name="Labutti K."/>
            <person name="Kuo R."/>
            <person name="Ohm R.A."/>
            <person name="Bhattacharya S.S."/>
            <person name="Shirouzu T."/>
            <person name="Yoshinaga Y."/>
            <person name="Martin F.M."/>
            <person name="Grigoriev I.V."/>
            <person name="Hibbett D.S."/>
        </authorList>
    </citation>
    <scope>NUCLEOTIDE SEQUENCE [LARGE SCALE GENOMIC DNA]</scope>
    <source>
        <strain evidence="2 3">L-15889</strain>
    </source>
</reference>
<dbReference type="Proteomes" id="UP000076727">
    <property type="component" value="Unassembled WGS sequence"/>
</dbReference>
<evidence type="ECO:0000313" key="2">
    <source>
        <dbReference type="EMBL" id="KZT70905.1"/>
    </source>
</evidence>
<evidence type="ECO:0000313" key="3">
    <source>
        <dbReference type="Proteomes" id="UP000076727"/>
    </source>
</evidence>
<dbReference type="STRING" id="1314783.A0A165RLC7"/>
<dbReference type="EMBL" id="KV429048">
    <property type="protein sequence ID" value="KZT70905.1"/>
    <property type="molecule type" value="Genomic_DNA"/>
</dbReference>
<gene>
    <name evidence="2" type="ORF">DAEQUDRAFT_764160</name>
</gene>
<protein>
    <submittedName>
        <fullName evidence="2">Uncharacterized protein</fullName>
    </submittedName>
</protein>
<accession>A0A165RLC7</accession>
<evidence type="ECO:0000256" key="1">
    <source>
        <dbReference type="SAM" id="MobiDB-lite"/>
    </source>
</evidence>
<sequence>MRDATAWPAVQEMLLMRYAKATDIELRLRFRPETFEEREVPPARIHKRKRARGDADAEARLPSMAYTDARVARVRRIGTAYLLTAPVWREVFAQEVVAEVEVPACSARVLEMVYEQWRRKDPVHATVGWARWLLSHGKAKAATEVVMRARSSLPEDETRVLEQLWKKEVDEPAQTPSADDPEVDPRMTL</sequence>